<sequence>DLSKTISYQWRSLFVEERKYWGELAKQRKKEHEEMNTHGTSIGCCDLLR</sequence>
<gene>
    <name evidence="1" type="ORF">FOMMEDRAFT_100227</name>
</gene>
<organism evidence="1 2">
    <name type="scientific">Fomitiporia mediterranea (strain MF3/22)</name>
    <name type="common">Grapevine white-rot fungus</name>
    <dbReference type="NCBI Taxonomy" id="694068"/>
    <lineage>
        <taxon>Eukaryota</taxon>
        <taxon>Fungi</taxon>
        <taxon>Dikarya</taxon>
        <taxon>Basidiomycota</taxon>
        <taxon>Agaricomycotina</taxon>
        <taxon>Agaricomycetes</taxon>
        <taxon>Hymenochaetales</taxon>
        <taxon>Hymenochaetaceae</taxon>
        <taxon>Fomitiporia</taxon>
    </lineage>
</organism>
<dbReference type="RefSeq" id="XP_007261977.1">
    <property type="nucleotide sequence ID" value="XM_007261915.1"/>
</dbReference>
<dbReference type="AlphaFoldDB" id="R7SG82"/>
<feature type="non-terminal residue" evidence="1">
    <location>
        <position position="1"/>
    </location>
</feature>
<dbReference type="EMBL" id="JH719272">
    <property type="protein sequence ID" value="EJC97282.1"/>
    <property type="molecule type" value="Genomic_DNA"/>
</dbReference>
<evidence type="ECO:0000313" key="2">
    <source>
        <dbReference type="Proteomes" id="UP000053630"/>
    </source>
</evidence>
<dbReference type="GeneID" id="18669737"/>
<dbReference type="KEGG" id="fme:FOMMEDRAFT_100227"/>
<dbReference type="Proteomes" id="UP000053630">
    <property type="component" value="Unassembled WGS sequence"/>
</dbReference>
<proteinExistence type="predicted"/>
<reference evidence="2" key="1">
    <citation type="journal article" date="2012" name="Science">
        <title>The Paleozoic origin of enzymatic lignin decomposition reconstructed from 31 fungal genomes.</title>
        <authorList>
            <person name="Floudas D."/>
            <person name="Binder M."/>
            <person name="Riley R."/>
            <person name="Barry K."/>
            <person name="Blanchette R.A."/>
            <person name="Henrissat B."/>
            <person name="Martinez A.T."/>
            <person name="Otillar R."/>
            <person name="Spatafora J.W."/>
            <person name="Yadav J.S."/>
            <person name="Aerts A."/>
            <person name="Benoit I."/>
            <person name="Boyd A."/>
            <person name="Carlson A."/>
            <person name="Copeland A."/>
            <person name="Coutinho P.M."/>
            <person name="de Vries R.P."/>
            <person name="Ferreira P."/>
            <person name="Findley K."/>
            <person name="Foster B."/>
            <person name="Gaskell J."/>
            <person name="Glotzer D."/>
            <person name="Gorecki P."/>
            <person name="Heitman J."/>
            <person name="Hesse C."/>
            <person name="Hori C."/>
            <person name="Igarashi K."/>
            <person name="Jurgens J.A."/>
            <person name="Kallen N."/>
            <person name="Kersten P."/>
            <person name="Kohler A."/>
            <person name="Kuees U."/>
            <person name="Kumar T.K.A."/>
            <person name="Kuo A."/>
            <person name="LaButti K."/>
            <person name="Larrondo L.F."/>
            <person name="Lindquist E."/>
            <person name="Ling A."/>
            <person name="Lombard V."/>
            <person name="Lucas S."/>
            <person name="Lundell T."/>
            <person name="Martin R."/>
            <person name="McLaughlin D.J."/>
            <person name="Morgenstern I."/>
            <person name="Morin E."/>
            <person name="Murat C."/>
            <person name="Nagy L.G."/>
            <person name="Nolan M."/>
            <person name="Ohm R.A."/>
            <person name="Patyshakuliyeva A."/>
            <person name="Rokas A."/>
            <person name="Ruiz-Duenas F.J."/>
            <person name="Sabat G."/>
            <person name="Salamov A."/>
            <person name="Samejima M."/>
            <person name="Schmutz J."/>
            <person name="Slot J.C."/>
            <person name="St John F."/>
            <person name="Stenlid J."/>
            <person name="Sun H."/>
            <person name="Sun S."/>
            <person name="Syed K."/>
            <person name="Tsang A."/>
            <person name="Wiebenga A."/>
            <person name="Young D."/>
            <person name="Pisabarro A."/>
            <person name="Eastwood D.C."/>
            <person name="Martin F."/>
            <person name="Cullen D."/>
            <person name="Grigoriev I.V."/>
            <person name="Hibbett D.S."/>
        </authorList>
    </citation>
    <scope>NUCLEOTIDE SEQUENCE [LARGE SCALE GENOMIC DNA]</scope>
    <source>
        <strain evidence="2">MF3/22</strain>
    </source>
</reference>
<evidence type="ECO:0008006" key="3">
    <source>
        <dbReference type="Google" id="ProtNLM"/>
    </source>
</evidence>
<dbReference type="RefSeq" id="XP_007266506.1">
    <property type="nucleotide sequence ID" value="XM_007266444.1"/>
</dbReference>
<evidence type="ECO:0000313" key="1">
    <source>
        <dbReference type="EMBL" id="EJC97282.1"/>
    </source>
</evidence>
<accession>R7SG82</accession>
<dbReference type="OrthoDB" id="6247875at2759"/>
<name>R7SG82_FOMME</name>
<dbReference type="RefSeq" id="XP_007272455.1">
    <property type="nucleotide sequence ID" value="XM_007272393.1"/>
</dbReference>
<dbReference type="Gene3D" id="1.10.30.10">
    <property type="entry name" value="High mobility group box domain"/>
    <property type="match status" value="1"/>
</dbReference>
<protein>
    <recommendedName>
        <fullName evidence="3">HMG box domain-containing protein</fullName>
    </recommendedName>
</protein>
<dbReference type="KEGG" id="fme:FOMMEDRAFT_84251"/>
<dbReference type="InterPro" id="IPR036910">
    <property type="entry name" value="HMG_box_dom_sf"/>
</dbReference>
<dbReference type="KEGG" id="fme:FOMMEDRAFT_73088"/>
<dbReference type="SUPFAM" id="SSF47095">
    <property type="entry name" value="HMG-box"/>
    <property type="match status" value="1"/>
</dbReference>
<keyword evidence="2" id="KW-1185">Reference proteome</keyword>